<dbReference type="Proteomes" id="UP000604046">
    <property type="component" value="Unassembled WGS sequence"/>
</dbReference>
<sequence>MLQNIQVQVGRSCLDLPTAKLARLPTLGHLRHHTRLFYPELPEHPAVFVHDGEVVDDRRWQQLTTFNPTTTLRLQVAQGLPSEASSAAPYAPLPSAPAAPDEEIRSEYFAVRGRSGNTTLYLQKSDFDRRIDEFARERSLSEGTWLMFPPAYQEEYERKFRDAGAEVRVTRQAMALLQKWHQEVAIGGGVLVGSLAGLAAGSSLLSLELGAEAAAEVAADSAELLGASTASSSLAPSLVAGAVMSVVAGLATWSLLKSWLPELGKEDYAVISVPKEDTGMLELGMISESAACPICLDRPSDAFAKPCKHAACRKCLEKLRQQHSPEAPPCPRCRCPVEDVDIFYL</sequence>
<evidence type="ECO:0000313" key="3">
    <source>
        <dbReference type="EMBL" id="CAE6942362.1"/>
    </source>
</evidence>
<dbReference type="SMART" id="SM00184">
    <property type="entry name" value="RING"/>
    <property type="match status" value="1"/>
</dbReference>
<comment type="caution">
    <text evidence="3">The sequence shown here is derived from an EMBL/GenBank/DDBJ whole genome shotgun (WGS) entry which is preliminary data.</text>
</comment>
<gene>
    <name evidence="3" type="primary">rad5</name>
    <name evidence="3" type="ORF">SNAT2548_LOCUS1256</name>
</gene>
<keyword evidence="4" id="KW-1185">Reference proteome</keyword>
<dbReference type="SUPFAM" id="SSF57850">
    <property type="entry name" value="RING/U-box"/>
    <property type="match status" value="1"/>
</dbReference>
<keyword evidence="1" id="KW-0479">Metal-binding</keyword>
<proteinExistence type="predicted"/>
<protein>
    <submittedName>
        <fullName evidence="3">Rad5 protein</fullName>
    </submittedName>
</protein>
<evidence type="ECO:0000259" key="2">
    <source>
        <dbReference type="PROSITE" id="PS50089"/>
    </source>
</evidence>
<accession>A0A812H5V8</accession>
<dbReference type="PROSITE" id="PS50089">
    <property type="entry name" value="ZF_RING_2"/>
    <property type="match status" value="1"/>
</dbReference>
<dbReference type="GO" id="GO:0008270">
    <property type="term" value="F:zinc ion binding"/>
    <property type="evidence" value="ECO:0007669"/>
    <property type="project" value="UniProtKB-KW"/>
</dbReference>
<evidence type="ECO:0000313" key="4">
    <source>
        <dbReference type="Proteomes" id="UP000604046"/>
    </source>
</evidence>
<feature type="domain" description="RING-type" evidence="2">
    <location>
        <begin position="292"/>
        <end position="334"/>
    </location>
</feature>
<dbReference type="InterPro" id="IPR001841">
    <property type="entry name" value="Znf_RING"/>
</dbReference>
<keyword evidence="1" id="KW-0863">Zinc-finger</keyword>
<dbReference type="Pfam" id="PF13920">
    <property type="entry name" value="zf-C3HC4_3"/>
    <property type="match status" value="1"/>
</dbReference>
<dbReference type="OrthoDB" id="258495at2759"/>
<dbReference type="AlphaFoldDB" id="A0A812H5V8"/>
<dbReference type="Gene3D" id="3.30.40.10">
    <property type="entry name" value="Zinc/RING finger domain, C3HC4 (zinc finger)"/>
    <property type="match status" value="1"/>
</dbReference>
<dbReference type="EMBL" id="CAJNDS010000068">
    <property type="protein sequence ID" value="CAE6942362.1"/>
    <property type="molecule type" value="Genomic_DNA"/>
</dbReference>
<name>A0A812H5V8_9DINO</name>
<keyword evidence="1" id="KW-0862">Zinc</keyword>
<reference evidence="3" key="1">
    <citation type="submission" date="2021-02" db="EMBL/GenBank/DDBJ databases">
        <authorList>
            <person name="Dougan E. K."/>
            <person name="Rhodes N."/>
            <person name="Thang M."/>
            <person name="Chan C."/>
        </authorList>
    </citation>
    <scope>NUCLEOTIDE SEQUENCE</scope>
</reference>
<dbReference type="InterPro" id="IPR013083">
    <property type="entry name" value="Znf_RING/FYVE/PHD"/>
</dbReference>
<organism evidence="3 4">
    <name type="scientific">Symbiodinium natans</name>
    <dbReference type="NCBI Taxonomy" id="878477"/>
    <lineage>
        <taxon>Eukaryota</taxon>
        <taxon>Sar</taxon>
        <taxon>Alveolata</taxon>
        <taxon>Dinophyceae</taxon>
        <taxon>Suessiales</taxon>
        <taxon>Symbiodiniaceae</taxon>
        <taxon>Symbiodinium</taxon>
    </lineage>
</organism>
<evidence type="ECO:0000256" key="1">
    <source>
        <dbReference type="PROSITE-ProRule" id="PRU00175"/>
    </source>
</evidence>